<gene>
    <name evidence="1" type="ORF">PSAL_005240</name>
</gene>
<dbReference type="Pfam" id="PF09965">
    <property type="entry name" value="DUF2199"/>
    <property type="match status" value="1"/>
</dbReference>
<dbReference type="KEGG" id="palw:PSAL_005240"/>
<evidence type="ECO:0000313" key="1">
    <source>
        <dbReference type="EMBL" id="QPM89309.1"/>
    </source>
</evidence>
<accession>A0A418SF36</accession>
<organism evidence="1 2">
    <name type="scientific">Pseudooceanicola algae</name>
    <dbReference type="NCBI Taxonomy" id="1537215"/>
    <lineage>
        <taxon>Bacteria</taxon>
        <taxon>Pseudomonadati</taxon>
        <taxon>Pseudomonadota</taxon>
        <taxon>Alphaproteobacteria</taxon>
        <taxon>Rhodobacterales</taxon>
        <taxon>Paracoccaceae</taxon>
        <taxon>Pseudooceanicola</taxon>
    </lineage>
</organism>
<dbReference type="RefSeq" id="WP_119839629.1">
    <property type="nucleotide sequence ID" value="NZ_CP060436.1"/>
</dbReference>
<keyword evidence="2" id="KW-1185">Reference proteome</keyword>
<sequence>MSLLSLDARWRRFNDPDFRSPIDGRAFSGLYDLGFDAPDAWPHGPRPADQPLLEAGADRLSAELCRIGEARYLRAVIALPLRGTGEILYLAPWVQVAPADFYAWIESTGQDGATPHDRGPEAIEGLLANALPGFPEDEGTALRLMPAGAERPRATALAGPLSEAITDGISFDDLLDLYAAAGDDIRPHISAG</sequence>
<evidence type="ECO:0008006" key="3">
    <source>
        <dbReference type="Google" id="ProtNLM"/>
    </source>
</evidence>
<dbReference type="AlphaFoldDB" id="A0A418SF36"/>
<dbReference type="EMBL" id="CP060436">
    <property type="protein sequence ID" value="QPM89309.1"/>
    <property type="molecule type" value="Genomic_DNA"/>
</dbReference>
<reference evidence="1 2" key="1">
    <citation type="submission" date="2020-08" db="EMBL/GenBank/DDBJ databases">
        <title>Genome sequence of Rhodobacteraceae bacterium Lw-13e.</title>
        <authorList>
            <person name="Poehlein A."/>
            <person name="Wolter L."/>
            <person name="Daniel R."/>
            <person name="Brinkhoff T."/>
        </authorList>
    </citation>
    <scope>NUCLEOTIDE SEQUENCE [LARGE SCALE GENOMIC DNA]</scope>
    <source>
        <strain evidence="1 2">Lw-13e</strain>
    </source>
</reference>
<dbReference type="InterPro" id="IPR018697">
    <property type="entry name" value="DUF2199"/>
</dbReference>
<protein>
    <recommendedName>
        <fullName evidence="3">DUF2199 domain-containing protein</fullName>
    </recommendedName>
</protein>
<evidence type="ECO:0000313" key="2">
    <source>
        <dbReference type="Proteomes" id="UP000283786"/>
    </source>
</evidence>
<name>A0A418SF36_9RHOB</name>
<dbReference type="Proteomes" id="UP000283786">
    <property type="component" value="Chromosome"/>
</dbReference>
<dbReference type="OrthoDB" id="4404538at2"/>
<proteinExistence type="predicted"/>